<evidence type="ECO:0000313" key="5">
    <source>
        <dbReference type="EMBL" id="VFU40092.1"/>
    </source>
</evidence>
<dbReference type="AlphaFoldDB" id="A0A6N2LGW6"/>
<dbReference type="InterPro" id="IPR003656">
    <property type="entry name" value="Znf_BED"/>
</dbReference>
<evidence type="ECO:0000256" key="2">
    <source>
        <dbReference type="ARBA" id="ARBA00022771"/>
    </source>
</evidence>
<organism evidence="5">
    <name type="scientific">Salix viminalis</name>
    <name type="common">Common osier</name>
    <name type="synonym">Basket willow</name>
    <dbReference type="NCBI Taxonomy" id="40686"/>
    <lineage>
        <taxon>Eukaryota</taxon>
        <taxon>Viridiplantae</taxon>
        <taxon>Streptophyta</taxon>
        <taxon>Embryophyta</taxon>
        <taxon>Tracheophyta</taxon>
        <taxon>Spermatophyta</taxon>
        <taxon>Magnoliopsida</taxon>
        <taxon>eudicotyledons</taxon>
        <taxon>Gunneridae</taxon>
        <taxon>Pentapetalae</taxon>
        <taxon>rosids</taxon>
        <taxon>fabids</taxon>
        <taxon>Malpighiales</taxon>
        <taxon>Salicaceae</taxon>
        <taxon>Saliceae</taxon>
        <taxon>Salix</taxon>
    </lineage>
</organism>
<dbReference type="Pfam" id="PF02892">
    <property type="entry name" value="zf-BED"/>
    <property type="match status" value="1"/>
</dbReference>
<sequence length="145" mass="16936">MRWLIMNDDFDWPNITNDGLSYVTGFQNVKEFVPIPNLYLLINSKQLSNYEIDSDLKTTSAKCNYCGKDYACHTVLNGISNMWSHLKVCKTFLFVVDKKQKVLVLKCKKEKDELLFSMTLQPRFDIPSHFTVMRGCLKLYVKYNS</sequence>
<dbReference type="GO" id="GO:0008270">
    <property type="term" value="F:zinc ion binding"/>
    <property type="evidence" value="ECO:0007669"/>
    <property type="project" value="UniProtKB-KW"/>
</dbReference>
<evidence type="ECO:0000256" key="1">
    <source>
        <dbReference type="ARBA" id="ARBA00022723"/>
    </source>
</evidence>
<protein>
    <recommendedName>
        <fullName evidence="4">BED-type domain-containing protein</fullName>
    </recommendedName>
</protein>
<keyword evidence="2" id="KW-0863">Zinc-finger</keyword>
<proteinExistence type="predicted"/>
<evidence type="ECO:0000259" key="4">
    <source>
        <dbReference type="Pfam" id="PF02892"/>
    </source>
</evidence>
<keyword evidence="3" id="KW-0862">Zinc</keyword>
<reference evidence="5" key="1">
    <citation type="submission" date="2019-03" db="EMBL/GenBank/DDBJ databases">
        <authorList>
            <person name="Mank J."/>
            <person name="Almeida P."/>
        </authorList>
    </citation>
    <scope>NUCLEOTIDE SEQUENCE</scope>
    <source>
        <strain evidence="5">78183</strain>
    </source>
</reference>
<dbReference type="EMBL" id="CAADRP010001541">
    <property type="protein sequence ID" value="VFU40092.1"/>
    <property type="molecule type" value="Genomic_DNA"/>
</dbReference>
<name>A0A6N2LGW6_SALVM</name>
<accession>A0A6N2LGW6</accession>
<keyword evidence="1" id="KW-0479">Metal-binding</keyword>
<feature type="domain" description="BED-type" evidence="4">
    <location>
        <begin position="52"/>
        <end position="87"/>
    </location>
</feature>
<dbReference type="GO" id="GO:0003677">
    <property type="term" value="F:DNA binding"/>
    <property type="evidence" value="ECO:0007669"/>
    <property type="project" value="InterPro"/>
</dbReference>
<dbReference type="SMART" id="SM00614">
    <property type="entry name" value="ZnF_BED"/>
    <property type="match status" value="1"/>
</dbReference>
<evidence type="ECO:0000256" key="3">
    <source>
        <dbReference type="ARBA" id="ARBA00022833"/>
    </source>
</evidence>
<gene>
    <name evidence="5" type="ORF">SVIM_LOCUS227223</name>
</gene>